<evidence type="ECO:0000313" key="3">
    <source>
        <dbReference type="Proteomes" id="UP001201844"/>
    </source>
</evidence>
<dbReference type="Proteomes" id="UP001201844">
    <property type="component" value="Unassembled WGS sequence"/>
</dbReference>
<proteinExistence type="predicted"/>
<accession>A0ABT0CHB1</accession>
<keyword evidence="1" id="KW-0732">Signal</keyword>
<feature type="chain" id="PRO_5045366152" evidence="1">
    <location>
        <begin position="24"/>
        <end position="157"/>
    </location>
</feature>
<dbReference type="EMBL" id="JAKVIN010000001">
    <property type="protein sequence ID" value="MCJ8148002.1"/>
    <property type="molecule type" value="Genomic_DNA"/>
</dbReference>
<evidence type="ECO:0000256" key="1">
    <source>
        <dbReference type="SAM" id="SignalP"/>
    </source>
</evidence>
<feature type="signal peptide" evidence="1">
    <location>
        <begin position="1"/>
        <end position="23"/>
    </location>
</feature>
<organism evidence="2 3">
    <name type="scientific">Shinella sedimenti</name>
    <dbReference type="NCBI Taxonomy" id="2919913"/>
    <lineage>
        <taxon>Bacteria</taxon>
        <taxon>Pseudomonadati</taxon>
        <taxon>Pseudomonadota</taxon>
        <taxon>Alphaproteobacteria</taxon>
        <taxon>Hyphomicrobiales</taxon>
        <taxon>Rhizobiaceae</taxon>
        <taxon>Shinella</taxon>
    </lineage>
</organism>
<reference evidence="2 3" key="1">
    <citation type="submission" date="2022-02" db="EMBL/GenBank/DDBJ databases">
        <title>Shinella B3.7 sp. nov., isolated from Sediment (Zhairuo Island).</title>
        <authorList>
            <person name="Chen G."/>
        </authorList>
    </citation>
    <scope>NUCLEOTIDE SEQUENCE [LARGE SCALE GENOMIC DNA]</scope>
    <source>
        <strain evidence="2 3">B3.7</strain>
    </source>
</reference>
<sequence>MTVFHPRALLAAGMTLLATAAGAQTTLGNAQMVSVTGHCGRLLVGERDLTAACSTKVVNVSYPDARVSFYFLLSDGTVVSFSGMDGENPTPDTDVIHLDKVLMTRKDTPDAPDVFPARGTCGFGNPMKGPMTIACEGTFSEGGTFSASFTTDGSPPM</sequence>
<comment type="caution">
    <text evidence="2">The sequence shown here is derived from an EMBL/GenBank/DDBJ whole genome shotgun (WGS) entry which is preliminary data.</text>
</comment>
<name>A0ABT0CHB1_9HYPH</name>
<protein>
    <submittedName>
        <fullName evidence="2">Uncharacterized protein</fullName>
    </submittedName>
</protein>
<gene>
    <name evidence="2" type="ORF">MKI86_02525</name>
</gene>
<evidence type="ECO:0000313" key="2">
    <source>
        <dbReference type="EMBL" id="MCJ8148002.1"/>
    </source>
</evidence>
<dbReference type="RefSeq" id="WP_241596685.1">
    <property type="nucleotide sequence ID" value="NZ_JAKVIN010000001.1"/>
</dbReference>
<keyword evidence="3" id="KW-1185">Reference proteome</keyword>